<dbReference type="Gene3D" id="3.40.50.150">
    <property type="entry name" value="Vaccinia Virus protein VP39"/>
    <property type="match status" value="1"/>
</dbReference>
<dbReference type="EMBL" id="LAZR01053275">
    <property type="protein sequence ID" value="KKK81100.1"/>
    <property type="molecule type" value="Genomic_DNA"/>
</dbReference>
<dbReference type="Pfam" id="PF08241">
    <property type="entry name" value="Methyltransf_11"/>
    <property type="match status" value="1"/>
</dbReference>
<dbReference type="GO" id="GO:0032259">
    <property type="term" value="P:methylation"/>
    <property type="evidence" value="ECO:0007669"/>
    <property type="project" value="UniProtKB-KW"/>
</dbReference>
<reference evidence="6" key="1">
    <citation type="journal article" date="2015" name="Nature">
        <title>Complex archaea that bridge the gap between prokaryotes and eukaryotes.</title>
        <authorList>
            <person name="Spang A."/>
            <person name="Saw J.H."/>
            <person name="Jorgensen S.L."/>
            <person name="Zaremba-Niedzwiedzka K."/>
            <person name="Martijn J."/>
            <person name="Lind A.E."/>
            <person name="van Eijk R."/>
            <person name="Schleper C."/>
            <person name="Guy L."/>
            <person name="Ettema T.J."/>
        </authorList>
    </citation>
    <scope>NUCLEOTIDE SEQUENCE</scope>
</reference>
<dbReference type="InterPro" id="IPR029063">
    <property type="entry name" value="SAM-dependent_MTases_sf"/>
</dbReference>
<sequence length="325" mass="36452">MTVESISKKRPVLSRKSVQNAPSPTQITRTETKSLPNQGKPLTLENLEAAVKAMANQPIREAISELLEVIRGRQPGIDSGKAKKLSRKFARELSLYFRQLGRNLPFRDLPGYLKRNAVIKEKMSPADWKAEYQKGIPHWAEELKPSGFAKDFIQLMNAHKMKTVLEVGCGNGRDSIAFAQAGFKVSSIDIVPKAVKLARANIKKSNVKVNIQVASVEKLPFDDESFGGIYTLSVLHSTNLKKSLPEVARVLQPKGVAFIYIYGNTQFKDGKKTEDTISFDSYLRTLKSLGFKVFSSSKTQEPDYDEFGEKHNIYVVTLQKEKNEE</sequence>
<feature type="domain" description="Methyltransferase type 11" evidence="5">
    <location>
        <begin position="165"/>
        <end position="259"/>
    </location>
</feature>
<dbReference type="PANTHER" id="PTHR44942:SF4">
    <property type="entry name" value="METHYLTRANSFERASE TYPE 11 DOMAIN-CONTAINING PROTEIN"/>
    <property type="match status" value="1"/>
</dbReference>
<dbReference type="InterPro" id="IPR051052">
    <property type="entry name" value="Diverse_substrate_MTase"/>
</dbReference>
<comment type="caution">
    <text evidence="6">The sequence shown here is derived from an EMBL/GenBank/DDBJ whole genome shotgun (WGS) entry which is preliminary data.</text>
</comment>
<evidence type="ECO:0000256" key="1">
    <source>
        <dbReference type="ARBA" id="ARBA00008361"/>
    </source>
</evidence>
<dbReference type="InterPro" id="IPR013216">
    <property type="entry name" value="Methyltransf_11"/>
</dbReference>
<dbReference type="CDD" id="cd02440">
    <property type="entry name" value="AdoMet_MTases"/>
    <property type="match status" value="1"/>
</dbReference>
<evidence type="ECO:0000313" key="6">
    <source>
        <dbReference type="EMBL" id="KKK81100.1"/>
    </source>
</evidence>
<dbReference type="AlphaFoldDB" id="A0A0F8Z511"/>
<keyword evidence="2" id="KW-0489">Methyltransferase</keyword>
<proteinExistence type="inferred from homology"/>
<gene>
    <name evidence="6" type="ORF">LCGC14_2816870</name>
</gene>
<dbReference type="SUPFAM" id="SSF53335">
    <property type="entry name" value="S-adenosyl-L-methionine-dependent methyltransferases"/>
    <property type="match status" value="1"/>
</dbReference>
<evidence type="ECO:0000259" key="5">
    <source>
        <dbReference type="Pfam" id="PF08241"/>
    </source>
</evidence>
<feature type="region of interest" description="Disordered" evidence="4">
    <location>
        <begin position="1"/>
        <end position="40"/>
    </location>
</feature>
<comment type="similarity">
    <text evidence="1">Belongs to the methyltransferase superfamily.</text>
</comment>
<name>A0A0F8Z511_9ZZZZ</name>
<dbReference type="PANTHER" id="PTHR44942">
    <property type="entry name" value="METHYLTRANSF_11 DOMAIN-CONTAINING PROTEIN"/>
    <property type="match status" value="1"/>
</dbReference>
<evidence type="ECO:0000256" key="4">
    <source>
        <dbReference type="SAM" id="MobiDB-lite"/>
    </source>
</evidence>
<evidence type="ECO:0000256" key="3">
    <source>
        <dbReference type="ARBA" id="ARBA00022679"/>
    </source>
</evidence>
<accession>A0A0F8Z511</accession>
<keyword evidence="3" id="KW-0808">Transferase</keyword>
<protein>
    <recommendedName>
        <fullName evidence="5">Methyltransferase type 11 domain-containing protein</fullName>
    </recommendedName>
</protein>
<dbReference type="GO" id="GO:0008757">
    <property type="term" value="F:S-adenosylmethionine-dependent methyltransferase activity"/>
    <property type="evidence" value="ECO:0007669"/>
    <property type="project" value="InterPro"/>
</dbReference>
<organism evidence="6">
    <name type="scientific">marine sediment metagenome</name>
    <dbReference type="NCBI Taxonomy" id="412755"/>
    <lineage>
        <taxon>unclassified sequences</taxon>
        <taxon>metagenomes</taxon>
        <taxon>ecological metagenomes</taxon>
    </lineage>
</organism>
<evidence type="ECO:0000256" key="2">
    <source>
        <dbReference type="ARBA" id="ARBA00022603"/>
    </source>
</evidence>
<feature type="compositionally biased region" description="Polar residues" evidence="4">
    <location>
        <begin position="16"/>
        <end position="37"/>
    </location>
</feature>